<feature type="transmembrane region" description="Helical" evidence="6">
    <location>
        <begin position="56"/>
        <end position="76"/>
    </location>
</feature>
<feature type="transmembrane region" description="Helical" evidence="6">
    <location>
        <begin position="116"/>
        <end position="135"/>
    </location>
</feature>
<organism evidence="7 8">
    <name type="scientific">Acidimangrovimonas pyrenivorans</name>
    <dbReference type="NCBI Taxonomy" id="2030798"/>
    <lineage>
        <taxon>Bacteria</taxon>
        <taxon>Pseudomonadati</taxon>
        <taxon>Pseudomonadota</taxon>
        <taxon>Alphaproteobacteria</taxon>
        <taxon>Rhodobacterales</taxon>
        <taxon>Paracoccaceae</taxon>
        <taxon>Acidimangrovimonas</taxon>
    </lineage>
</organism>
<reference evidence="8" key="1">
    <citation type="journal article" date="2019" name="Int. J. Syst. Evol. Microbiol.">
        <title>The Global Catalogue of Microorganisms (GCM) 10K type strain sequencing project: providing services to taxonomists for standard genome sequencing and annotation.</title>
        <authorList>
            <consortium name="The Broad Institute Genomics Platform"/>
            <consortium name="The Broad Institute Genome Sequencing Center for Infectious Disease"/>
            <person name="Wu L."/>
            <person name="Ma J."/>
        </authorList>
    </citation>
    <scope>NUCLEOTIDE SEQUENCE [LARGE SCALE GENOMIC DNA]</scope>
    <source>
        <strain evidence="8">KCTC 62192</strain>
    </source>
</reference>
<dbReference type="InterPro" id="IPR043428">
    <property type="entry name" value="LivM-like"/>
</dbReference>
<dbReference type="Proteomes" id="UP001595443">
    <property type="component" value="Unassembled WGS sequence"/>
</dbReference>
<dbReference type="CDD" id="cd06581">
    <property type="entry name" value="TM_PBP1_LivM_like"/>
    <property type="match status" value="1"/>
</dbReference>
<comment type="caution">
    <text evidence="7">The sequence shown here is derived from an EMBL/GenBank/DDBJ whole genome shotgun (WGS) entry which is preliminary data.</text>
</comment>
<feature type="transmembrane region" description="Helical" evidence="6">
    <location>
        <begin position="6"/>
        <end position="24"/>
    </location>
</feature>
<keyword evidence="8" id="KW-1185">Reference proteome</keyword>
<sequence>MTSALRWNIVAAAIGALLLIAPFVPGGDATVNLACMMATMVVATLSYNILLGQTGLLSFGHALYVGLGGFAVANLANMAEAGGWSWFSIAYAPLAGGLLSLAVAAVLGLLNTRRTGVVFAMITLGFAEMVHAYALTRDGFFGGDAGVSFDRTSGGRFLGFDFGPQVEVYGLIAVWLVLVLVLVAGFRASVLGDLCRAVRDNDERVEFLGLSAQGIRYRAFCLSAFVAGIAGALIAINFELVSAQILSLDQSSAILVATYIGGVGSLAGSVVGALVYVIFYSVVSSLTDAWPFHLGVIFVATVLFAPGGLSGLAAALPQRLRQRREAIGLARLALEAAAVLSAAALYVVLVEEAYAVARGAAGTLSGPRGWGLLLLLAVLAAAPFLPLCRKPSAACSREALER</sequence>
<keyword evidence="5 6" id="KW-0472">Membrane</keyword>
<keyword evidence="4 6" id="KW-1133">Transmembrane helix</keyword>
<evidence type="ECO:0000256" key="1">
    <source>
        <dbReference type="ARBA" id="ARBA00004651"/>
    </source>
</evidence>
<comment type="subcellular location">
    <subcellularLocation>
        <location evidence="1">Cell membrane</location>
        <topology evidence="1">Multi-pass membrane protein</topology>
    </subcellularLocation>
</comment>
<feature type="transmembrane region" description="Helical" evidence="6">
    <location>
        <begin position="31"/>
        <end position="50"/>
    </location>
</feature>
<evidence type="ECO:0000256" key="2">
    <source>
        <dbReference type="ARBA" id="ARBA00022475"/>
    </source>
</evidence>
<feature type="transmembrane region" description="Helical" evidence="6">
    <location>
        <begin position="166"/>
        <end position="186"/>
    </location>
</feature>
<name>A0ABV7ACI4_9RHOB</name>
<protein>
    <submittedName>
        <fullName evidence="7">Branched-chain amino acid ABC transporter permease</fullName>
    </submittedName>
</protein>
<feature type="transmembrane region" description="Helical" evidence="6">
    <location>
        <begin position="292"/>
        <end position="316"/>
    </location>
</feature>
<dbReference type="EMBL" id="JBHRSK010000003">
    <property type="protein sequence ID" value="MFC2967044.1"/>
    <property type="molecule type" value="Genomic_DNA"/>
</dbReference>
<dbReference type="PANTHER" id="PTHR30482:SF17">
    <property type="entry name" value="ABC TRANSPORTER ATP-BINDING PROTEIN"/>
    <property type="match status" value="1"/>
</dbReference>
<keyword evidence="2" id="KW-1003">Cell membrane</keyword>
<evidence type="ECO:0000256" key="4">
    <source>
        <dbReference type="ARBA" id="ARBA00022989"/>
    </source>
</evidence>
<dbReference type="RefSeq" id="WP_377831673.1">
    <property type="nucleotide sequence ID" value="NZ_JBHRSK010000003.1"/>
</dbReference>
<feature type="transmembrane region" description="Helical" evidence="6">
    <location>
        <begin position="88"/>
        <end position="110"/>
    </location>
</feature>
<dbReference type="InterPro" id="IPR001851">
    <property type="entry name" value="ABC_transp_permease"/>
</dbReference>
<evidence type="ECO:0000256" key="6">
    <source>
        <dbReference type="SAM" id="Phobius"/>
    </source>
</evidence>
<evidence type="ECO:0000256" key="5">
    <source>
        <dbReference type="ARBA" id="ARBA00023136"/>
    </source>
</evidence>
<feature type="transmembrane region" description="Helical" evidence="6">
    <location>
        <begin position="253"/>
        <end position="280"/>
    </location>
</feature>
<feature type="transmembrane region" description="Helical" evidence="6">
    <location>
        <begin position="369"/>
        <end position="388"/>
    </location>
</feature>
<evidence type="ECO:0000313" key="8">
    <source>
        <dbReference type="Proteomes" id="UP001595443"/>
    </source>
</evidence>
<gene>
    <name evidence="7" type="ORF">ACFOES_02955</name>
</gene>
<proteinExistence type="predicted"/>
<dbReference type="PANTHER" id="PTHR30482">
    <property type="entry name" value="HIGH-AFFINITY BRANCHED-CHAIN AMINO ACID TRANSPORT SYSTEM PERMEASE"/>
    <property type="match status" value="1"/>
</dbReference>
<keyword evidence="3 6" id="KW-0812">Transmembrane</keyword>
<accession>A0ABV7ACI4</accession>
<feature type="transmembrane region" description="Helical" evidence="6">
    <location>
        <begin position="217"/>
        <end position="241"/>
    </location>
</feature>
<feature type="transmembrane region" description="Helical" evidence="6">
    <location>
        <begin position="328"/>
        <end position="349"/>
    </location>
</feature>
<evidence type="ECO:0000256" key="3">
    <source>
        <dbReference type="ARBA" id="ARBA00022692"/>
    </source>
</evidence>
<evidence type="ECO:0000313" key="7">
    <source>
        <dbReference type="EMBL" id="MFC2967044.1"/>
    </source>
</evidence>
<dbReference type="Pfam" id="PF02653">
    <property type="entry name" value="BPD_transp_2"/>
    <property type="match status" value="1"/>
</dbReference>